<dbReference type="Gene3D" id="2.160.10.10">
    <property type="entry name" value="Hexapeptide repeat proteins"/>
    <property type="match status" value="1"/>
</dbReference>
<feature type="active site" description="Proton acceptor" evidence="2">
    <location>
        <position position="142"/>
    </location>
</feature>
<dbReference type="PANTHER" id="PTHR43300:SF7">
    <property type="entry name" value="UDP-N-ACETYLBACILLOSAMINE N-ACETYLTRANSFERASE"/>
    <property type="match status" value="1"/>
</dbReference>
<protein>
    <submittedName>
        <fullName evidence="5">Serine acetyltransferase</fullName>
    </submittedName>
</protein>
<evidence type="ECO:0000259" key="4">
    <source>
        <dbReference type="Pfam" id="PF17836"/>
    </source>
</evidence>
<evidence type="ECO:0000313" key="5">
    <source>
        <dbReference type="EMBL" id="RGV32169.1"/>
    </source>
</evidence>
<accession>A0A412WXB0</accession>
<evidence type="ECO:0000256" key="2">
    <source>
        <dbReference type="PIRSR" id="PIRSR620019-1"/>
    </source>
</evidence>
<dbReference type="Pfam" id="PF17836">
    <property type="entry name" value="PglD_N"/>
    <property type="match status" value="1"/>
</dbReference>
<feature type="binding site" evidence="3">
    <location>
        <position position="73"/>
    </location>
    <ligand>
        <name>substrate</name>
    </ligand>
</feature>
<evidence type="ECO:0000256" key="1">
    <source>
        <dbReference type="ARBA" id="ARBA00007274"/>
    </source>
</evidence>
<dbReference type="InterPro" id="IPR041561">
    <property type="entry name" value="PglD_N"/>
</dbReference>
<dbReference type="RefSeq" id="WP_118261070.1">
    <property type="nucleotide sequence ID" value="NZ_QRZA01000023.1"/>
</dbReference>
<name>A0A412WXB0_9BACT</name>
<dbReference type="Proteomes" id="UP000283589">
    <property type="component" value="Unassembled WGS sequence"/>
</dbReference>
<dbReference type="InterPro" id="IPR011004">
    <property type="entry name" value="Trimer_LpxA-like_sf"/>
</dbReference>
<feature type="domain" description="PglD N-terminal" evidence="4">
    <location>
        <begin position="3"/>
        <end position="84"/>
    </location>
</feature>
<dbReference type="GO" id="GO:0016740">
    <property type="term" value="F:transferase activity"/>
    <property type="evidence" value="ECO:0007669"/>
    <property type="project" value="UniProtKB-KW"/>
</dbReference>
<reference evidence="5 6" key="1">
    <citation type="submission" date="2018-08" db="EMBL/GenBank/DDBJ databases">
        <title>A genome reference for cultivated species of the human gut microbiota.</title>
        <authorList>
            <person name="Zou Y."/>
            <person name="Xue W."/>
            <person name="Luo G."/>
        </authorList>
    </citation>
    <scope>NUCLEOTIDE SEQUENCE [LARGE SCALE GENOMIC DNA]</scope>
    <source>
        <strain evidence="5 6">AF14-49</strain>
    </source>
</reference>
<gene>
    <name evidence="5" type="ORF">DWW18_14880</name>
</gene>
<dbReference type="SUPFAM" id="SSF51161">
    <property type="entry name" value="Trimeric LpxA-like enzymes"/>
    <property type="match status" value="1"/>
</dbReference>
<dbReference type="PANTHER" id="PTHR43300">
    <property type="entry name" value="ACETYLTRANSFERASE"/>
    <property type="match status" value="1"/>
</dbReference>
<evidence type="ECO:0000313" key="6">
    <source>
        <dbReference type="Proteomes" id="UP000283589"/>
    </source>
</evidence>
<dbReference type="InterPro" id="IPR020019">
    <property type="entry name" value="AcTrfase_PglD-like"/>
</dbReference>
<dbReference type="Gene3D" id="3.40.50.20">
    <property type="match status" value="1"/>
</dbReference>
<feature type="site" description="Increases basicity of active site His" evidence="2">
    <location>
        <position position="143"/>
    </location>
</feature>
<comment type="similarity">
    <text evidence="1">Belongs to the transferase hexapeptide repeat family.</text>
</comment>
<dbReference type="CDD" id="cd03360">
    <property type="entry name" value="LbH_AT_putative"/>
    <property type="match status" value="1"/>
</dbReference>
<feature type="binding site" evidence="3">
    <location>
        <position position="172"/>
    </location>
    <ligand>
        <name>acetyl-CoA</name>
        <dbReference type="ChEBI" id="CHEBI:57288"/>
    </ligand>
</feature>
<dbReference type="EMBL" id="QRZA01000023">
    <property type="protein sequence ID" value="RGV32169.1"/>
    <property type="molecule type" value="Genomic_DNA"/>
</dbReference>
<dbReference type="AlphaFoldDB" id="A0A412WXB0"/>
<comment type="caution">
    <text evidence="5">The sequence shown here is derived from an EMBL/GenBank/DDBJ whole genome shotgun (WGS) entry which is preliminary data.</text>
</comment>
<keyword evidence="5" id="KW-0808">Transferase</keyword>
<dbReference type="InterPro" id="IPR050179">
    <property type="entry name" value="Trans_hexapeptide_repeat"/>
</dbReference>
<proteinExistence type="inferred from homology"/>
<evidence type="ECO:0000256" key="3">
    <source>
        <dbReference type="PIRSR" id="PIRSR620019-2"/>
    </source>
</evidence>
<sequence length="214" mass="23217">MKDIAIFGAGGFGKEVACLIRTINKDNPQWNLIGFFDDGIEIGTPVSHFGNVIGGVKQLNEYKGQIAVAMAIGNAITIKKILSKITKEDIEYPNLIHPNFDVTDPETFHIGKGNIIQRHCTATCDTEVGDFNIFNGTVCMGHDVKIGSFNTFMPLVRVSGEVIVGDENFFGIASIILQQIKVGSGIRLGAASVLMTKPKKGYLYIGNPARKTEL</sequence>
<organism evidence="5 6">
    <name type="scientific">Butyricimonas virosa</name>
    <dbReference type="NCBI Taxonomy" id="544645"/>
    <lineage>
        <taxon>Bacteria</taxon>
        <taxon>Pseudomonadati</taxon>
        <taxon>Bacteroidota</taxon>
        <taxon>Bacteroidia</taxon>
        <taxon>Bacteroidales</taxon>
        <taxon>Odoribacteraceae</taxon>
        <taxon>Butyricimonas</taxon>
    </lineage>
</organism>